<dbReference type="PANTHER" id="PTHR16119:SF17">
    <property type="entry name" value="TRANSMEMBRANE PROTEIN 144"/>
    <property type="match status" value="1"/>
</dbReference>
<gene>
    <name evidence="8" type="ORF">CCMP2556_LOCUS23047</name>
</gene>
<feature type="transmembrane region" description="Helical" evidence="7">
    <location>
        <begin position="140"/>
        <end position="161"/>
    </location>
</feature>
<feature type="transmembrane region" description="Helical" evidence="7">
    <location>
        <begin position="170"/>
        <end position="192"/>
    </location>
</feature>
<protein>
    <recommendedName>
        <fullName evidence="10">Transmembrane protein 144</fullName>
    </recommendedName>
</protein>
<feature type="transmembrane region" description="Helical" evidence="7">
    <location>
        <begin position="113"/>
        <end position="134"/>
    </location>
</feature>
<feature type="transmembrane region" description="Helical" evidence="7">
    <location>
        <begin position="304"/>
        <end position="325"/>
    </location>
</feature>
<organism evidence="8 9">
    <name type="scientific">Durusdinium trenchii</name>
    <dbReference type="NCBI Taxonomy" id="1381693"/>
    <lineage>
        <taxon>Eukaryota</taxon>
        <taxon>Sar</taxon>
        <taxon>Alveolata</taxon>
        <taxon>Dinophyceae</taxon>
        <taxon>Suessiales</taxon>
        <taxon>Symbiodiniaceae</taxon>
        <taxon>Durusdinium</taxon>
    </lineage>
</organism>
<dbReference type="Proteomes" id="UP001642484">
    <property type="component" value="Unassembled WGS sequence"/>
</dbReference>
<sequence length="421" mass="45318">MWIISQWDAVSAYGTVQFSETRAHHVTCNWHLGYVIYSFFLFPMIPAMSCMGCETLFLHVQCNGSPSFKTGSCAGSEGVKAMTTLGGYLCAAVSVLFFGSNFAVVAKYDAGDGMLFQLVLCLGIWFTGLCVMVPRNPAFYPIAMIGGVIWCSGNCLTVYIIQQIGLGPGLVTWGTTALIIGWLTGFFGLFGLQSDQPCLESPGLNVVGLAFAMAALAVSTLIRKTPPQKRLLGQGNPPEPAEGLAASDAPWDAIPRPDRAQQRGRAKGILASLIAGTCYGLNFLPSTWIQQHVAGASQQGLDYVFNQFCGILAASMLYFLVYCLYKGNKPQVNPEIMLPGFISGVMWAIAQSCWFVANVELGYSAAFPIILIGPGLIGSLWSVFLFKDIEGHRNYLLLVGYFVLAAISCGCIVASRKTTCS</sequence>
<dbReference type="PANTHER" id="PTHR16119">
    <property type="entry name" value="TRANSMEMBRANE PROTEIN 144"/>
    <property type="match status" value="1"/>
</dbReference>
<feature type="transmembrane region" description="Helical" evidence="7">
    <location>
        <begin position="204"/>
        <end position="222"/>
    </location>
</feature>
<evidence type="ECO:0000256" key="4">
    <source>
        <dbReference type="ARBA" id="ARBA00022989"/>
    </source>
</evidence>
<comment type="similarity">
    <text evidence="2">Belongs to the TMEM144 family.</text>
</comment>
<keyword evidence="9" id="KW-1185">Reference proteome</keyword>
<accession>A0ABP0LWE7</accession>
<dbReference type="Pfam" id="PF07857">
    <property type="entry name" value="TMEM144"/>
    <property type="match status" value="1"/>
</dbReference>
<evidence type="ECO:0000256" key="5">
    <source>
        <dbReference type="ARBA" id="ARBA00023136"/>
    </source>
</evidence>
<name>A0ABP0LWE7_9DINO</name>
<evidence type="ECO:0000313" key="9">
    <source>
        <dbReference type="Proteomes" id="UP001642484"/>
    </source>
</evidence>
<evidence type="ECO:0000256" key="7">
    <source>
        <dbReference type="SAM" id="Phobius"/>
    </source>
</evidence>
<dbReference type="InterPro" id="IPR010651">
    <property type="entry name" value="Sugar_transport"/>
</dbReference>
<evidence type="ECO:0008006" key="10">
    <source>
        <dbReference type="Google" id="ProtNLM"/>
    </source>
</evidence>
<evidence type="ECO:0000256" key="1">
    <source>
        <dbReference type="ARBA" id="ARBA00004141"/>
    </source>
</evidence>
<proteinExistence type="inferred from homology"/>
<keyword evidence="4 7" id="KW-1133">Transmembrane helix</keyword>
<feature type="transmembrane region" description="Helical" evidence="7">
    <location>
        <begin position="85"/>
        <end position="106"/>
    </location>
</feature>
<evidence type="ECO:0000256" key="3">
    <source>
        <dbReference type="ARBA" id="ARBA00022692"/>
    </source>
</evidence>
<feature type="transmembrane region" description="Helical" evidence="7">
    <location>
        <begin position="337"/>
        <end position="357"/>
    </location>
</feature>
<comment type="subcellular location">
    <subcellularLocation>
        <location evidence="1">Membrane</location>
        <topology evidence="1">Multi-pass membrane protein</topology>
    </subcellularLocation>
</comment>
<feature type="transmembrane region" description="Helical" evidence="7">
    <location>
        <begin position="266"/>
        <end position="284"/>
    </location>
</feature>
<feature type="region of interest" description="Disordered" evidence="6">
    <location>
        <begin position="229"/>
        <end position="251"/>
    </location>
</feature>
<reference evidence="8 9" key="1">
    <citation type="submission" date="2024-02" db="EMBL/GenBank/DDBJ databases">
        <authorList>
            <person name="Chen Y."/>
            <person name="Shah S."/>
            <person name="Dougan E. K."/>
            <person name="Thang M."/>
            <person name="Chan C."/>
        </authorList>
    </citation>
    <scope>NUCLEOTIDE SEQUENCE [LARGE SCALE GENOMIC DNA]</scope>
</reference>
<evidence type="ECO:0000313" key="8">
    <source>
        <dbReference type="EMBL" id="CAK9043561.1"/>
    </source>
</evidence>
<dbReference type="InterPro" id="IPR012435">
    <property type="entry name" value="TMEM144"/>
</dbReference>
<feature type="transmembrane region" description="Helical" evidence="7">
    <location>
        <begin position="395"/>
        <end position="415"/>
    </location>
</feature>
<dbReference type="EMBL" id="CAXAMN010014492">
    <property type="protein sequence ID" value="CAK9043561.1"/>
    <property type="molecule type" value="Genomic_DNA"/>
</dbReference>
<keyword evidence="5 7" id="KW-0472">Membrane</keyword>
<feature type="transmembrane region" description="Helical" evidence="7">
    <location>
        <begin position="363"/>
        <end position="386"/>
    </location>
</feature>
<evidence type="ECO:0000256" key="6">
    <source>
        <dbReference type="SAM" id="MobiDB-lite"/>
    </source>
</evidence>
<evidence type="ECO:0000256" key="2">
    <source>
        <dbReference type="ARBA" id="ARBA00005731"/>
    </source>
</evidence>
<comment type="caution">
    <text evidence="8">The sequence shown here is derived from an EMBL/GenBank/DDBJ whole genome shotgun (WGS) entry which is preliminary data.</text>
</comment>
<keyword evidence="3 7" id="KW-0812">Transmembrane</keyword>